<feature type="signal peptide" evidence="1">
    <location>
        <begin position="1"/>
        <end position="22"/>
    </location>
</feature>
<accession>A0A6A5XU00</accession>
<name>A0A6A5XU00_9PLEO</name>
<dbReference type="EMBL" id="ML978069">
    <property type="protein sequence ID" value="KAF2016389.1"/>
    <property type="molecule type" value="Genomic_DNA"/>
</dbReference>
<dbReference type="GeneID" id="54285458"/>
<proteinExistence type="predicted"/>
<dbReference type="RefSeq" id="XP_033384728.1">
    <property type="nucleotide sequence ID" value="XM_033528061.1"/>
</dbReference>
<protein>
    <recommendedName>
        <fullName evidence="4">Secreted protein</fullName>
    </recommendedName>
</protein>
<organism evidence="2 3">
    <name type="scientific">Aaosphaeria arxii CBS 175.79</name>
    <dbReference type="NCBI Taxonomy" id="1450172"/>
    <lineage>
        <taxon>Eukaryota</taxon>
        <taxon>Fungi</taxon>
        <taxon>Dikarya</taxon>
        <taxon>Ascomycota</taxon>
        <taxon>Pezizomycotina</taxon>
        <taxon>Dothideomycetes</taxon>
        <taxon>Pleosporomycetidae</taxon>
        <taxon>Pleosporales</taxon>
        <taxon>Pleosporales incertae sedis</taxon>
        <taxon>Aaosphaeria</taxon>
    </lineage>
</organism>
<reference evidence="2" key="1">
    <citation type="journal article" date="2020" name="Stud. Mycol.">
        <title>101 Dothideomycetes genomes: a test case for predicting lifestyles and emergence of pathogens.</title>
        <authorList>
            <person name="Haridas S."/>
            <person name="Albert R."/>
            <person name="Binder M."/>
            <person name="Bloem J."/>
            <person name="Labutti K."/>
            <person name="Salamov A."/>
            <person name="Andreopoulos B."/>
            <person name="Baker S."/>
            <person name="Barry K."/>
            <person name="Bills G."/>
            <person name="Bluhm B."/>
            <person name="Cannon C."/>
            <person name="Castanera R."/>
            <person name="Culley D."/>
            <person name="Daum C."/>
            <person name="Ezra D."/>
            <person name="Gonzalez J."/>
            <person name="Henrissat B."/>
            <person name="Kuo A."/>
            <person name="Liang C."/>
            <person name="Lipzen A."/>
            <person name="Lutzoni F."/>
            <person name="Magnuson J."/>
            <person name="Mondo S."/>
            <person name="Nolan M."/>
            <person name="Ohm R."/>
            <person name="Pangilinan J."/>
            <person name="Park H.-J."/>
            <person name="Ramirez L."/>
            <person name="Alfaro M."/>
            <person name="Sun H."/>
            <person name="Tritt A."/>
            <person name="Yoshinaga Y."/>
            <person name="Zwiers L.-H."/>
            <person name="Turgeon B."/>
            <person name="Goodwin S."/>
            <person name="Spatafora J."/>
            <person name="Crous P."/>
            <person name="Grigoriev I."/>
        </authorList>
    </citation>
    <scope>NUCLEOTIDE SEQUENCE</scope>
    <source>
        <strain evidence="2">CBS 175.79</strain>
    </source>
</reference>
<keyword evidence="3" id="KW-1185">Reference proteome</keyword>
<feature type="chain" id="PRO_5025580471" description="Secreted protein" evidence="1">
    <location>
        <begin position="23"/>
        <end position="143"/>
    </location>
</feature>
<evidence type="ECO:0000256" key="1">
    <source>
        <dbReference type="SAM" id="SignalP"/>
    </source>
</evidence>
<dbReference type="Proteomes" id="UP000799778">
    <property type="component" value="Unassembled WGS sequence"/>
</dbReference>
<evidence type="ECO:0008006" key="4">
    <source>
        <dbReference type="Google" id="ProtNLM"/>
    </source>
</evidence>
<evidence type="ECO:0000313" key="3">
    <source>
        <dbReference type="Proteomes" id="UP000799778"/>
    </source>
</evidence>
<evidence type="ECO:0000313" key="2">
    <source>
        <dbReference type="EMBL" id="KAF2016389.1"/>
    </source>
</evidence>
<keyword evidence="1" id="KW-0732">Signal</keyword>
<dbReference type="AlphaFoldDB" id="A0A6A5XU00"/>
<gene>
    <name evidence="2" type="ORF">BU24DRAFT_422738</name>
</gene>
<sequence length="143" mass="16336">MFIFSAFLLLAFLFSFLFFCSASLNLDACLPPRLQKHSTFRFDISRFAVFRSANFRLDSLLKPMFTAPLSAACTLRDCLLRSRIETVSLAWTSHEYGHMFCDFRIEQLTVWNLSSILHSVFCVCGLSTVHSCLLHLCFSLSLS</sequence>